<proteinExistence type="predicted"/>
<dbReference type="EMBL" id="SDCR01000001">
    <property type="protein sequence ID" value="TCX77502.1"/>
    <property type="molecule type" value="Genomic_DNA"/>
</dbReference>
<dbReference type="AlphaFoldDB" id="A0A483LR98"/>
<dbReference type="RefSeq" id="WP_087847126.1">
    <property type="nucleotide sequence ID" value="NZ_JAEGID010000002.1"/>
</dbReference>
<sequence>MRTIEEIGKRAALLKWRRQFGPFEKCPVCYGLLSSCELCHGSGKVIQEDIDSWNNPITKMRREVKGA</sequence>
<name>A0A483LR98_KLEPN</name>
<comment type="caution">
    <text evidence="1">The sequence shown here is derived from an EMBL/GenBank/DDBJ whole genome shotgun (WGS) entry which is preliminary data.</text>
</comment>
<evidence type="ECO:0000313" key="1">
    <source>
        <dbReference type="EMBL" id="TCX77502.1"/>
    </source>
</evidence>
<accession>A0A483LR98</accession>
<gene>
    <name evidence="1" type="ORF">ETE60_00940</name>
</gene>
<protein>
    <submittedName>
        <fullName evidence="1">Uncharacterized protein</fullName>
    </submittedName>
</protein>
<reference evidence="1" key="1">
    <citation type="submission" date="2019-01" db="EMBL/GenBank/DDBJ databases">
        <authorList>
            <person name="Lista F."/>
            <person name="Anselmo A."/>
        </authorList>
    </citation>
    <scope>NUCLEOTIDE SEQUENCE</scope>
    <source>
        <strain evidence="1">5S</strain>
    </source>
</reference>
<organism evidence="1">
    <name type="scientific">Klebsiella pneumoniae</name>
    <dbReference type="NCBI Taxonomy" id="573"/>
    <lineage>
        <taxon>Bacteria</taxon>
        <taxon>Pseudomonadati</taxon>
        <taxon>Pseudomonadota</taxon>
        <taxon>Gammaproteobacteria</taxon>
        <taxon>Enterobacterales</taxon>
        <taxon>Enterobacteriaceae</taxon>
        <taxon>Klebsiella/Raoultella group</taxon>
        <taxon>Klebsiella</taxon>
        <taxon>Klebsiella pneumoniae complex</taxon>
    </lineage>
</organism>